<evidence type="ECO:0000256" key="6">
    <source>
        <dbReference type="ARBA" id="ARBA00049728"/>
    </source>
</evidence>
<evidence type="ECO:0000259" key="7">
    <source>
        <dbReference type="Pfam" id="PF01180"/>
    </source>
</evidence>
<dbReference type="GO" id="GO:0050661">
    <property type="term" value="F:NADP binding"/>
    <property type="evidence" value="ECO:0007669"/>
    <property type="project" value="TreeGrafter"/>
</dbReference>
<evidence type="ECO:0000256" key="4">
    <source>
        <dbReference type="ARBA" id="ARBA00049578"/>
    </source>
</evidence>
<dbReference type="Gene3D" id="3.20.20.70">
    <property type="entry name" value="Aldolase class I"/>
    <property type="match status" value="1"/>
</dbReference>
<dbReference type="Pfam" id="PF01180">
    <property type="entry name" value="DHO_dh"/>
    <property type="match status" value="1"/>
</dbReference>
<reference evidence="8 9" key="1">
    <citation type="submission" date="2017-03" db="EMBL/GenBank/DDBJ databases">
        <authorList>
            <person name="Afonso C.L."/>
            <person name="Miller P.J."/>
            <person name="Scott M.A."/>
            <person name="Spackman E."/>
            <person name="Goraichik I."/>
            <person name="Dimitrov K.M."/>
            <person name="Suarez D.L."/>
            <person name="Swayne D.E."/>
        </authorList>
    </citation>
    <scope>NUCLEOTIDE SEQUENCE [LARGE SCALE GENOMIC DNA]</scope>
    <source>
        <strain evidence="8 9">CECT 7751</strain>
    </source>
</reference>
<protein>
    <recommendedName>
        <fullName evidence="6">dihydrouracil dehydrogenase (NAD(+))</fullName>
        <ecNumber evidence="6">1.3.1.1</ecNumber>
    </recommendedName>
</protein>
<dbReference type="InterPro" id="IPR005720">
    <property type="entry name" value="Dihydroorotate_DH_cat"/>
</dbReference>
<dbReference type="AlphaFoldDB" id="A0A1X6Z9M8"/>
<dbReference type="GO" id="GO:0006210">
    <property type="term" value="P:thymine catabolic process"/>
    <property type="evidence" value="ECO:0007669"/>
    <property type="project" value="TreeGrafter"/>
</dbReference>
<feature type="domain" description="Dihydroorotate dehydrogenase catalytic" evidence="7">
    <location>
        <begin position="5"/>
        <end position="303"/>
    </location>
</feature>
<evidence type="ECO:0000256" key="5">
    <source>
        <dbReference type="ARBA" id="ARBA00049714"/>
    </source>
</evidence>
<comment type="subunit">
    <text evidence="5">Heterotetramer of 2 PreA and 2 PreT subunits.</text>
</comment>
<dbReference type="PANTHER" id="PTHR43073">
    <property type="entry name" value="DIHYDROPYRIMIDINE DEHYDROGENASE [NADP(+)]"/>
    <property type="match status" value="1"/>
</dbReference>
<dbReference type="Proteomes" id="UP000193963">
    <property type="component" value="Unassembled WGS sequence"/>
</dbReference>
<evidence type="ECO:0000313" key="8">
    <source>
        <dbReference type="EMBL" id="SLN44844.1"/>
    </source>
</evidence>
<dbReference type="InterPro" id="IPR013785">
    <property type="entry name" value="Aldolase_TIM"/>
</dbReference>
<dbReference type="EC" id="1.3.1.1" evidence="6"/>
<dbReference type="OrthoDB" id="9794954at2"/>
<organism evidence="8 9">
    <name type="scientific">Pseudooceanicola marinus</name>
    <dbReference type="NCBI Taxonomy" id="396013"/>
    <lineage>
        <taxon>Bacteria</taxon>
        <taxon>Pseudomonadati</taxon>
        <taxon>Pseudomonadota</taxon>
        <taxon>Alphaproteobacteria</taxon>
        <taxon>Rhodobacterales</taxon>
        <taxon>Paracoccaceae</taxon>
        <taxon>Pseudooceanicola</taxon>
    </lineage>
</organism>
<sequence>MTVSLKTTFTGLDFVNPFILASAPPTESKRKIMKAFEAGWGGVVTKTIGLHPVENVAGPKTIYQRASEEKPYVSRMKRPDTVSHSSWNWELISDQPLEQWLPDLKEIKEAYPDRMVIASIMAGADGEEEMQNWRKLARAVVDVGCDGIELNMSCPHMDRKDMGAHIANDEDIIRSVLAAVTDEVDVPIWVKLTPATSTLVDAAGAAYEAGASAISLCNTFPSLPLMDPETHKFEVEVDGYVTSGGLGGLAILHQALQRVSDISRAYPDQSISGIGGIKGFREAFNFIAHGAGNLQVCTAAMEEKGSGGVGVQLIKELCDDLAAYMESKGYTSIEDFRGIARERIVEHSKIRRKSEDYNGGFMKSA</sequence>
<comment type="catalytic activity">
    <reaction evidence="3">
        <text>5,6-dihydrouracil + NAD(+) = uracil + NADH + H(+)</text>
        <dbReference type="Rhea" id="RHEA:20189"/>
        <dbReference type="ChEBI" id="CHEBI:15378"/>
        <dbReference type="ChEBI" id="CHEBI:15901"/>
        <dbReference type="ChEBI" id="CHEBI:17568"/>
        <dbReference type="ChEBI" id="CHEBI:57540"/>
        <dbReference type="ChEBI" id="CHEBI:57945"/>
        <dbReference type="EC" id="1.3.1.1"/>
    </reaction>
</comment>
<dbReference type="GO" id="GO:0005737">
    <property type="term" value="C:cytoplasm"/>
    <property type="evidence" value="ECO:0007669"/>
    <property type="project" value="InterPro"/>
</dbReference>
<name>A0A1X6Z9M8_9RHOB</name>
<dbReference type="FunFam" id="3.20.20.70:FF:000027">
    <property type="entry name" value="Dihydropyrimidine dehydrogenase [NADP(+)]"/>
    <property type="match status" value="1"/>
</dbReference>
<dbReference type="GO" id="GO:0006212">
    <property type="term" value="P:uracil catabolic process"/>
    <property type="evidence" value="ECO:0007669"/>
    <property type="project" value="TreeGrafter"/>
</dbReference>
<gene>
    <name evidence="8" type="primary">preA</name>
    <name evidence="8" type="ORF">PSM7751_02059</name>
</gene>
<dbReference type="GO" id="GO:0002058">
    <property type="term" value="F:uracil binding"/>
    <property type="evidence" value="ECO:0007669"/>
    <property type="project" value="TreeGrafter"/>
</dbReference>
<evidence type="ECO:0000313" key="9">
    <source>
        <dbReference type="Proteomes" id="UP000193963"/>
    </source>
</evidence>
<dbReference type="SUPFAM" id="SSF51395">
    <property type="entry name" value="FMN-linked oxidoreductases"/>
    <property type="match status" value="1"/>
</dbReference>
<evidence type="ECO:0000256" key="2">
    <source>
        <dbReference type="ARBA" id="ARBA00047685"/>
    </source>
</evidence>
<dbReference type="EMBL" id="FWFN01000004">
    <property type="protein sequence ID" value="SLN44844.1"/>
    <property type="molecule type" value="Genomic_DNA"/>
</dbReference>
<dbReference type="GO" id="GO:0004159">
    <property type="term" value="F:dihydropyrimidine dehydrogenase (NAD+) activity"/>
    <property type="evidence" value="ECO:0007669"/>
    <property type="project" value="UniProtKB-EC"/>
</dbReference>
<comment type="catalytic activity">
    <reaction evidence="2">
        <text>5,6-dihydrothymine + NAD(+) = thymine + NADH + H(+)</text>
        <dbReference type="Rhea" id="RHEA:28791"/>
        <dbReference type="ChEBI" id="CHEBI:15378"/>
        <dbReference type="ChEBI" id="CHEBI:17821"/>
        <dbReference type="ChEBI" id="CHEBI:27468"/>
        <dbReference type="ChEBI" id="CHEBI:57540"/>
        <dbReference type="ChEBI" id="CHEBI:57945"/>
        <dbReference type="EC" id="1.3.1.1"/>
    </reaction>
</comment>
<comment type="function">
    <text evidence="4">Involved in pyrimidine base degradation. Catalyzes physiologically the reduction of uracil to 5,6-dihydrouracil (DHU) by using NADH as a specific cosubstrate. It also catalyzes the reverse reaction and the reduction of thymine to 5,6-dihydrothymine (DHT).</text>
</comment>
<keyword evidence="9" id="KW-1185">Reference proteome</keyword>
<proteinExistence type="predicted"/>
<evidence type="ECO:0000256" key="1">
    <source>
        <dbReference type="ARBA" id="ARBA00023002"/>
    </source>
</evidence>
<dbReference type="RefSeq" id="WP_157792193.1">
    <property type="nucleotide sequence ID" value="NZ_FWFN01000004.1"/>
</dbReference>
<accession>A0A1X6Z9M8</accession>
<dbReference type="PANTHER" id="PTHR43073:SF2">
    <property type="entry name" value="DIHYDROPYRIMIDINE DEHYDROGENASE [NADP(+)]"/>
    <property type="match status" value="1"/>
</dbReference>
<keyword evidence="1 8" id="KW-0560">Oxidoreductase</keyword>
<evidence type="ECO:0000256" key="3">
    <source>
        <dbReference type="ARBA" id="ARBA00048792"/>
    </source>
</evidence>